<sequence>MGNIQAQYPKSHWLVLSFLFAIRDVNRNPNLLPNVTLGYSVYENFGSARMTYNAMIDLASSGQENIPNYSCGPPNTVLAVLENAATEISVLIANVMGIYKIPQISYAFVSHALQDEAQFPFLYRMFPNEEYLYPGILKLLRHFRWTWVGLIAPDTDNGERFLSTLTPMLTRNSICALFSLILPQKVVENYLEDVLRSGFSSKWTRISVVIYYAETELAFFYGIYLVQSLVTEHLKLMEGKVWVTNAWWDLSSLSSRSVVPQENVQTFFSFLIRTNKQATYNKYHPFHITAEQLWRKAFRCSYSKHELAVRGWTRCMERRELEIRPEAVLGDVHSGHGHSIYQAVHAVAQALHAFYLSTSKSVVMAGGDKWSHQRIQRWKMYHFLKNFWLSNTSIEGVHLDEDGDLAADLDIVKSVTFPNDSLDVRTIGNMKKTSSQGVLFNIDKDNRVWPRWIHQEIGKGLCKRSCAKVANSMKNHA</sequence>
<organism evidence="1 2">
    <name type="scientific">Sphaerodactylus townsendi</name>
    <dbReference type="NCBI Taxonomy" id="933632"/>
    <lineage>
        <taxon>Eukaryota</taxon>
        <taxon>Metazoa</taxon>
        <taxon>Chordata</taxon>
        <taxon>Craniata</taxon>
        <taxon>Vertebrata</taxon>
        <taxon>Euteleostomi</taxon>
        <taxon>Lepidosauria</taxon>
        <taxon>Squamata</taxon>
        <taxon>Bifurcata</taxon>
        <taxon>Gekkota</taxon>
        <taxon>Sphaerodactylidae</taxon>
        <taxon>Sphaerodactylus</taxon>
    </lineage>
</organism>
<evidence type="ECO:0000313" key="2">
    <source>
        <dbReference type="Proteomes" id="UP000827872"/>
    </source>
</evidence>
<comment type="caution">
    <text evidence="1">The sequence shown here is derived from an EMBL/GenBank/DDBJ whole genome shotgun (WGS) entry which is preliminary data.</text>
</comment>
<evidence type="ECO:0000313" key="1">
    <source>
        <dbReference type="EMBL" id="KAH8015504.1"/>
    </source>
</evidence>
<proteinExistence type="predicted"/>
<gene>
    <name evidence="1" type="ORF">K3G42_004827</name>
</gene>
<reference evidence="1" key="1">
    <citation type="submission" date="2021-08" db="EMBL/GenBank/DDBJ databases">
        <title>The first chromosome-level gecko genome reveals the dynamic sex chromosomes of Neotropical dwarf geckos (Sphaerodactylidae: Sphaerodactylus).</title>
        <authorList>
            <person name="Pinto B.J."/>
            <person name="Keating S.E."/>
            <person name="Gamble T."/>
        </authorList>
    </citation>
    <scope>NUCLEOTIDE SEQUENCE</scope>
    <source>
        <strain evidence="1">TG3544</strain>
    </source>
</reference>
<name>A0ACB8G7L1_9SAUR</name>
<accession>A0ACB8G7L1</accession>
<keyword evidence="2" id="KW-1185">Reference proteome</keyword>
<protein>
    <submittedName>
        <fullName evidence="1">Uncharacterized protein</fullName>
    </submittedName>
</protein>
<dbReference type="EMBL" id="CM037614">
    <property type="protein sequence ID" value="KAH8015504.1"/>
    <property type="molecule type" value="Genomic_DNA"/>
</dbReference>
<dbReference type="Proteomes" id="UP000827872">
    <property type="component" value="Linkage Group LG01"/>
</dbReference>